<dbReference type="Proteomes" id="UP000604825">
    <property type="component" value="Unassembled WGS sequence"/>
</dbReference>
<evidence type="ECO:0000256" key="2">
    <source>
        <dbReference type="ARBA" id="ARBA00022801"/>
    </source>
</evidence>
<dbReference type="AlphaFoldDB" id="A0A811R9K9"/>
<dbReference type="OrthoDB" id="2747330at2759"/>
<dbReference type="PANTHER" id="PTHR47967:SF60">
    <property type="entry name" value="PROTEIN ASPARTIC PROTEASE IN GUARD CELL 1-LIKE"/>
    <property type="match status" value="1"/>
</dbReference>
<protein>
    <submittedName>
        <fullName evidence="3">Uncharacterized protein</fullName>
    </submittedName>
</protein>
<evidence type="ECO:0000313" key="4">
    <source>
        <dbReference type="Proteomes" id="UP000604825"/>
    </source>
</evidence>
<organism evidence="3 4">
    <name type="scientific">Miscanthus lutarioriparius</name>
    <dbReference type="NCBI Taxonomy" id="422564"/>
    <lineage>
        <taxon>Eukaryota</taxon>
        <taxon>Viridiplantae</taxon>
        <taxon>Streptophyta</taxon>
        <taxon>Embryophyta</taxon>
        <taxon>Tracheophyta</taxon>
        <taxon>Spermatophyta</taxon>
        <taxon>Magnoliopsida</taxon>
        <taxon>Liliopsida</taxon>
        <taxon>Poales</taxon>
        <taxon>Poaceae</taxon>
        <taxon>PACMAD clade</taxon>
        <taxon>Panicoideae</taxon>
        <taxon>Andropogonodae</taxon>
        <taxon>Andropogoneae</taxon>
        <taxon>Saccharinae</taxon>
        <taxon>Miscanthus</taxon>
    </lineage>
</organism>
<name>A0A811R9K9_9POAL</name>
<dbReference type="InterPro" id="IPR021109">
    <property type="entry name" value="Peptidase_aspartic_dom_sf"/>
</dbReference>
<reference evidence="3" key="1">
    <citation type="submission" date="2020-10" db="EMBL/GenBank/DDBJ databases">
        <authorList>
            <person name="Han B."/>
            <person name="Lu T."/>
            <person name="Zhao Q."/>
            <person name="Huang X."/>
            <person name="Zhao Y."/>
        </authorList>
    </citation>
    <scope>NUCLEOTIDE SEQUENCE</scope>
</reference>
<accession>A0A811R9K9</accession>
<dbReference type="GO" id="GO:0008233">
    <property type="term" value="F:peptidase activity"/>
    <property type="evidence" value="ECO:0007669"/>
    <property type="project" value="UniProtKB-KW"/>
</dbReference>
<evidence type="ECO:0000256" key="1">
    <source>
        <dbReference type="ARBA" id="ARBA00022670"/>
    </source>
</evidence>
<comment type="caution">
    <text evidence="3">The sequence shown here is derived from an EMBL/GenBank/DDBJ whole genome shotgun (WGS) entry which is preliminary data.</text>
</comment>
<keyword evidence="1" id="KW-0645">Protease</keyword>
<dbReference type="GO" id="GO:0006508">
    <property type="term" value="P:proteolysis"/>
    <property type="evidence" value="ECO:0007669"/>
    <property type="project" value="UniProtKB-KW"/>
</dbReference>
<proteinExistence type="predicted"/>
<dbReference type="InterPro" id="IPR051708">
    <property type="entry name" value="Plant_Aspart_Prot_A1"/>
</dbReference>
<keyword evidence="4" id="KW-1185">Reference proteome</keyword>
<dbReference type="SUPFAM" id="SSF50630">
    <property type="entry name" value="Acid proteases"/>
    <property type="match status" value="1"/>
</dbReference>
<evidence type="ECO:0000313" key="3">
    <source>
        <dbReference type="EMBL" id="CAD6266713.1"/>
    </source>
</evidence>
<sequence>MGYDAPRLPSARAIRGGDTAHDVRLHRGLRGRLSMVGDFIKEMMTFAGAASRFRTYRSVVEMTTRACSAPGAGILASAMTKYRAEPAIAALGYNTTSFYYCLLDFLSSPASYSSTLTFGVGAVETSPPASFTPTVWNPNMGTFYYVRLIGVSVGGMRVLGVTECDLQLDPYTCRSGIILDSAPPRYTACPPRCTSQIHDAFRTAAADLGQVSIGGPSGFFDTCYIMGRGSVMVAPQAHAWLYAVPHLVHS</sequence>
<gene>
    <name evidence="3" type="ORF">NCGR_LOCUS50018</name>
</gene>
<dbReference type="EMBL" id="CAJGYO010000014">
    <property type="protein sequence ID" value="CAD6266713.1"/>
    <property type="molecule type" value="Genomic_DNA"/>
</dbReference>
<keyword evidence="2" id="KW-0378">Hydrolase</keyword>
<dbReference type="PANTHER" id="PTHR47967">
    <property type="entry name" value="OS07G0603500 PROTEIN-RELATED"/>
    <property type="match status" value="1"/>
</dbReference>
<dbReference type="Gene3D" id="2.40.70.10">
    <property type="entry name" value="Acid Proteases"/>
    <property type="match status" value="1"/>
</dbReference>